<dbReference type="AlphaFoldDB" id="A0A1F5YLC1"/>
<evidence type="ECO:0000313" key="2">
    <source>
        <dbReference type="Proteomes" id="UP000179129"/>
    </source>
</evidence>
<comment type="caution">
    <text evidence="1">The sequence shown here is derived from an EMBL/GenBank/DDBJ whole genome shotgun (WGS) entry which is preliminary data.</text>
</comment>
<name>A0A1F5YLC1_9BACT</name>
<evidence type="ECO:0000313" key="1">
    <source>
        <dbReference type="EMBL" id="OGG00998.1"/>
    </source>
</evidence>
<dbReference type="Proteomes" id="UP000179129">
    <property type="component" value="Unassembled WGS sequence"/>
</dbReference>
<sequence>MNHPAARPRDDSIKRAAKSPFHLYNFIFLRNQEVPESLGKCDGMEEGRETQTRRGRCDLRWIFPAYSSWGGNSAALSR</sequence>
<dbReference type="EMBL" id="MFIX01000231">
    <property type="protein sequence ID" value="OGG00998.1"/>
    <property type="molecule type" value="Genomic_DNA"/>
</dbReference>
<accession>A0A1F5YLC1</accession>
<protein>
    <submittedName>
        <fullName evidence="1">Uncharacterized protein</fullName>
    </submittedName>
</protein>
<proteinExistence type="predicted"/>
<organism evidence="1 2">
    <name type="scientific">Candidatus Glassbacteria bacterium RIFCSPLOWO2_12_FULL_58_11</name>
    <dbReference type="NCBI Taxonomy" id="1817867"/>
    <lineage>
        <taxon>Bacteria</taxon>
        <taxon>Candidatus Glassiibacteriota</taxon>
    </lineage>
</organism>
<reference evidence="1 2" key="1">
    <citation type="journal article" date="2016" name="Nat. Commun.">
        <title>Thousands of microbial genomes shed light on interconnected biogeochemical processes in an aquifer system.</title>
        <authorList>
            <person name="Anantharaman K."/>
            <person name="Brown C.T."/>
            <person name="Hug L.A."/>
            <person name="Sharon I."/>
            <person name="Castelle C.J."/>
            <person name="Probst A.J."/>
            <person name="Thomas B.C."/>
            <person name="Singh A."/>
            <person name="Wilkins M.J."/>
            <person name="Karaoz U."/>
            <person name="Brodie E.L."/>
            <person name="Williams K.H."/>
            <person name="Hubbard S.S."/>
            <person name="Banfield J.F."/>
        </authorList>
    </citation>
    <scope>NUCLEOTIDE SEQUENCE [LARGE SCALE GENOMIC DNA]</scope>
</reference>
<gene>
    <name evidence="1" type="ORF">A3F83_02270</name>
</gene>